<dbReference type="EMBL" id="CM042010">
    <property type="protein sequence ID" value="KAI3780695.1"/>
    <property type="molecule type" value="Genomic_DNA"/>
</dbReference>
<accession>A0ACB9GCD1</accession>
<reference evidence="1 2" key="2">
    <citation type="journal article" date="2022" name="Mol. Ecol. Resour.">
        <title>The genomes of chicory, endive, great burdock and yacon provide insights into Asteraceae paleo-polyploidization history and plant inulin production.</title>
        <authorList>
            <person name="Fan W."/>
            <person name="Wang S."/>
            <person name="Wang H."/>
            <person name="Wang A."/>
            <person name="Jiang F."/>
            <person name="Liu H."/>
            <person name="Zhao H."/>
            <person name="Xu D."/>
            <person name="Zhang Y."/>
        </authorList>
    </citation>
    <scope>NUCLEOTIDE SEQUENCE [LARGE SCALE GENOMIC DNA]</scope>
    <source>
        <strain evidence="2">cv. Punajuju</strain>
        <tissue evidence="1">Leaves</tissue>
    </source>
</reference>
<protein>
    <submittedName>
        <fullName evidence="1">Uncharacterized protein</fullName>
    </submittedName>
</protein>
<sequence>MAATSIVLTEFHRKSTSWVKVLEEISSLENKTFSEYQLPPRSFDDELKDKNNALIYLEIDGDLAGYVIYSCSSSLSAVITGLAVKENYRRRGHGEALLKAAIEKCRSKCIHRVSLHVDPLRTPAMNLYKKLGFQIDTFFKGFYSSDQDAYRMYFDLNEM</sequence>
<reference evidence="2" key="1">
    <citation type="journal article" date="2022" name="Mol. Ecol. Resour.">
        <title>The genomes of chicory, endive, great burdock and yacon provide insights into Asteraceae palaeo-polyploidization history and plant inulin production.</title>
        <authorList>
            <person name="Fan W."/>
            <person name="Wang S."/>
            <person name="Wang H."/>
            <person name="Wang A."/>
            <person name="Jiang F."/>
            <person name="Liu H."/>
            <person name="Zhao H."/>
            <person name="Xu D."/>
            <person name="Zhang Y."/>
        </authorList>
    </citation>
    <scope>NUCLEOTIDE SEQUENCE [LARGE SCALE GENOMIC DNA]</scope>
    <source>
        <strain evidence="2">cv. Punajuju</strain>
    </source>
</reference>
<proteinExistence type="predicted"/>
<comment type="caution">
    <text evidence="1">The sequence shown here is derived from an EMBL/GenBank/DDBJ whole genome shotgun (WGS) entry which is preliminary data.</text>
</comment>
<evidence type="ECO:0000313" key="1">
    <source>
        <dbReference type="EMBL" id="KAI3780695.1"/>
    </source>
</evidence>
<evidence type="ECO:0000313" key="2">
    <source>
        <dbReference type="Proteomes" id="UP001055811"/>
    </source>
</evidence>
<keyword evidence="2" id="KW-1185">Reference proteome</keyword>
<gene>
    <name evidence="1" type="ORF">L2E82_10682</name>
</gene>
<organism evidence="1 2">
    <name type="scientific">Cichorium intybus</name>
    <name type="common">Chicory</name>
    <dbReference type="NCBI Taxonomy" id="13427"/>
    <lineage>
        <taxon>Eukaryota</taxon>
        <taxon>Viridiplantae</taxon>
        <taxon>Streptophyta</taxon>
        <taxon>Embryophyta</taxon>
        <taxon>Tracheophyta</taxon>
        <taxon>Spermatophyta</taxon>
        <taxon>Magnoliopsida</taxon>
        <taxon>eudicotyledons</taxon>
        <taxon>Gunneridae</taxon>
        <taxon>Pentapetalae</taxon>
        <taxon>asterids</taxon>
        <taxon>campanulids</taxon>
        <taxon>Asterales</taxon>
        <taxon>Asteraceae</taxon>
        <taxon>Cichorioideae</taxon>
        <taxon>Cichorieae</taxon>
        <taxon>Cichoriinae</taxon>
        <taxon>Cichorium</taxon>
    </lineage>
</organism>
<name>A0ACB9GCD1_CICIN</name>
<dbReference type="Proteomes" id="UP001055811">
    <property type="component" value="Linkage Group LG02"/>
</dbReference>